<keyword evidence="3" id="KW-0539">Nucleus</keyword>
<evidence type="ECO:0000313" key="7">
    <source>
        <dbReference type="Proteomes" id="UP000242381"/>
    </source>
</evidence>
<dbReference type="SUPFAM" id="SSF111430">
    <property type="entry name" value="YAP1 redox domain"/>
    <property type="match status" value="1"/>
</dbReference>
<dbReference type="InterPro" id="IPR050936">
    <property type="entry name" value="AP-1-like"/>
</dbReference>
<dbReference type="GO" id="GO:0000976">
    <property type="term" value="F:transcription cis-regulatory region binding"/>
    <property type="evidence" value="ECO:0007669"/>
    <property type="project" value="InterPro"/>
</dbReference>
<dbReference type="CDD" id="cd14688">
    <property type="entry name" value="bZIP_YAP"/>
    <property type="match status" value="1"/>
</dbReference>
<evidence type="ECO:0000256" key="3">
    <source>
        <dbReference type="ARBA" id="ARBA00023242"/>
    </source>
</evidence>
<dbReference type="VEuPathDB" id="FungiDB:BCV72DRAFT_246715"/>
<name>A0A0A1PF47_RHIZD</name>
<dbReference type="Pfam" id="PF08601">
    <property type="entry name" value="PAP1"/>
    <property type="match status" value="1"/>
</dbReference>
<organism evidence="6 7">
    <name type="scientific">Rhizopus microsporus</name>
    <dbReference type="NCBI Taxonomy" id="58291"/>
    <lineage>
        <taxon>Eukaryota</taxon>
        <taxon>Fungi</taxon>
        <taxon>Fungi incertae sedis</taxon>
        <taxon>Mucoromycota</taxon>
        <taxon>Mucoromycotina</taxon>
        <taxon>Mucoromycetes</taxon>
        <taxon>Mucorales</taxon>
        <taxon>Mucorineae</taxon>
        <taxon>Rhizopodaceae</taxon>
        <taxon>Rhizopus</taxon>
    </lineage>
</organism>
<dbReference type="Pfam" id="PF00170">
    <property type="entry name" value="bZIP_1"/>
    <property type="match status" value="1"/>
</dbReference>
<evidence type="ECO:0000256" key="4">
    <source>
        <dbReference type="SAM" id="Coils"/>
    </source>
</evidence>
<dbReference type="InterPro" id="IPR023167">
    <property type="entry name" value="Yap1_redox_dom_sf"/>
</dbReference>
<dbReference type="SMART" id="SM00338">
    <property type="entry name" value="BRLZ"/>
    <property type="match status" value="1"/>
</dbReference>
<dbReference type="PANTHER" id="PTHR40621:SF6">
    <property type="entry name" value="AP-1-LIKE TRANSCRIPTION FACTOR YAP1-RELATED"/>
    <property type="match status" value="1"/>
</dbReference>
<dbReference type="Gene3D" id="1.20.5.170">
    <property type="match status" value="1"/>
</dbReference>
<evidence type="ECO:0000313" key="6">
    <source>
        <dbReference type="EMBL" id="ORE20380.1"/>
    </source>
</evidence>
<dbReference type="GO" id="GO:0005737">
    <property type="term" value="C:cytoplasm"/>
    <property type="evidence" value="ECO:0007669"/>
    <property type="project" value="UniProtKB-SubCell"/>
</dbReference>
<dbReference type="InterPro" id="IPR046347">
    <property type="entry name" value="bZIP_sf"/>
</dbReference>
<dbReference type="SUPFAM" id="SSF57959">
    <property type="entry name" value="Leucine zipper domain"/>
    <property type="match status" value="1"/>
</dbReference>
<dbReference type="PROSITE" id="PS50217">
    <property type="entry name" value="BZIP"/>
    <property type="match status" value="1"/>
</dbReference>
<dbReference type="GO" id="GO:0033554">
    <property type="term" value="P:cellular response to stress"/>
    <property type="evidence" value="ECO:0007669"/>
    <property type="project" value="UniProtKB-ARBA"/>
</dbReference>
<dbReference type="GO" id="GO:0001228">
    <property type="term" value="F:DNA-binding transcription activator activity, RNA polymerase II-specific"/>
    <property type="evidence" value="ECO:0007669"/>
    <property type="project" value="TreeGrafter"/>
</dbReference>
<dbReference type="PROSITE" id="PS00036">
    <property type="entry name" value="BZIP_BASIC"/>
    <property type="match status" value="1"/>
</dbReference>
<evidence type="ECO:0000256" key="1">
    <source>
        <dbReference type="ARBA" id="ARBA00004123"/>
    </source>
</evidence>
<dbReference type="Proteomes" id="UP000242381">
    <property type="component" value="Unassembled WGS sequence"/>
</dbReference>
<dbReference type="AlphaFoldDB" id="A0A0A1PF47"/>
<dbReference type="Gene3D" id="1.10.238.100">
    <property type="entry name" value="YAP1 redox domain. Chain B"/>
    <property type="match status" value="1"/>
</dbReference>
<evidence type="ECO:0000256" key="2">
    <source>
        <dbReference type="ARBA" id="ARBA00004496"/>
    </source>
</evidence>
<proteinExistence type="predicted"/>
<dbReference type="GO" id="GO:0090575">
    <property type="term" value="C:RNA polymerase II transcription regulator complex"/>
    <property type="evidence" value="ECO:0007669"/>
    <property type="project" value="TreeGrafter"/>
</dbReference>
<keyword evidence="4" id="KW-0175">Coiled coil</keyword>
<dbReference type="InterPro" id="IPR013910">
    <property type="entry name" value="TF_PAP1"/>
</dbReference>
<feature type="coiled-coil region" evidence="4">
    <location>
        <begin position="68"/>
        <end position="113"/>
    </location>
</feature>
<dbReference type="OMA" id="QHETHAK"/>
<accession>A0A0A1PF47</accession>
<evidence type="ECO:0000259" key="5">
    <source>
        <dbReference type="PROSITE" id="PS50217"/>
    </source>
</evidence>
<comment type="subcellular location">
    <subcellularLocation>
        <location evidence="2">Cytoplasm</location>
    </subcellularLocation>
    <subcellularLocation>
        <location evidence="1">Nucleus</location>
    </subcellularLocation>
</comment>
<protein>
    <recommendedName>
        <fullName evidence="5">BZIP domain-containing protein</fullName>
    </recommendedName>
</protein>
<gene>
    <name evidence="6" type="ORF">BCV71DRAFT_242292</name>
</gene>
<dbReference type="EMBL" id="KV921295">
    <property type="protein sequence ID" value="ORE20380.1"/>
    <property type="molecule type" value="Genomic_DNA"/>
</dbReference>
<sequence>MTEEISQKPAPFRPIAPSIPKILPLATSTNMTDYKKRKWDEILDDSKGITDQRLRRKEQNRAAQRAFRERKERYVKELEDKIRELCTAHALEVAQLRKEIQDLRSQLEDKKKPEQKQQSSAVACIRDKDGVSFCERLKEEVCSNAYNQLLTEPLFDSEGCLIETVADHPVPIVTTSITKKSEIFNQLEQSLFESLVEADKPLLEESCNLISCSEVWKKLQDHPLFEKFNLEELCDLLKTKAMCSQSGPVFSECDIKDILKKIESKVQQQ</sequence>
<reference evidence="6 7" key="1">
    <citation type="journal article" date="2016" name="Proc. Natl. Acad. Sci. U.S.A.">
        <title>Lipid metabolic changes in an early divergent fungus govern the establishment of a mutualistic symbiosis with endobacteria.</title>
        <authorList>
            <person name="Lastovetsky O.A."/>
            <person name="Gaspar M.L."/>
            <person name="Mondo S.J."/>
            <person name="LaButti K.M."/>
            <person name="Sandor L."/>
            <person name="Grigoriev I.V."/>
            <person name="Henry S.A."/>
            <person name="Pawlowska T.E."/>
        </authorList>
    </citation>
    <scope>NUCLEOTIDE SEQUENCE [LARGE SCALE GENOMIC DNA]</scope>
    <source>
        <strain evidence="6 7">ATCC 11559</strain>
    </source>
</reference>
<dbReference type="PANTHER" id="PTHR40621">
    <property type="entry name" value="TRANSCRIPTION FACTOR KAPC-RELATED"/>
    <property type="match status" value="1"/>
</dbReference>
<dbReference type="InterPro" id="IPR004827">
    <property type="entry name" value="bZIP"/>
</dbReference>
<feature type="domain" description="BZIP" evidence="5">
    <location>
        <begin position="50"/>
        <end position="85"/>
    </location>
</feature>